<evidence type="ECO:0000313" key="1">
    <source>
        <dbReference type="EMBL" id="EFA03910.1"/>
    </source>
</evidence>
<organism evidence="1 2">
    <name type="scientific">Tribolium castaneum</name>
    <name type="common">Red flour beetle</name>
    <dbReference type="NCBI Taxonomy" id="7070"/>
    <lineage>
        <taxon>Eukaryota</taxon>
        <taxon>Metazoa</taxon>
        <taxon>Ecdysozoa</taxon>
        <taxon>Arthropoda</taxon>
        <taxon>Hexapoda</taxon>
        <taxon>Insecta</taxon>
        <taxon>Pterygota</taxon>
        <taxon>Neoptera</taxon>
        <taxon>Endopterygota</taxon>
        <taxon>Coleoptera</taxon>
        <taxon>Polyphaga</taxon>
        <taxon>Cucujiformia</taxon>
        <taxon>Tenebrionidae</taxon>
        <taxon>Tenebrionidae incertae sedis</taxon>
        <taxon>Tribolium</taxon>
    </lineage>
</organism>
<reference evidence="1 2" key="1">
    <citation type="journal article" date="2008" name="Nature">
        <title>The genome of the model beetle and pest Tribolium castaneum.</title>
        <authorList>
            <consortium name="Tribolium Genome Sequencing Consortium"/>
            <person name="Richards S."/>
            <person name="Gibbs R.A."/>
            <person name="Weinstock G.M."/>
            <person name="Brown S.J."/>
            <person name="Denell R."/>
            <person name="Beeman R.W."/>
            <person name="Gibbs R."/>
            <person name="Beeman R.W."/>
            <person name="Brown S.J."/>
            <person name="Bucher G."/>
            <person name="Friedrich M."/>
            <person name="Grimmelikhuijzen C.J."/>
            <person name="Klingler M."/>
            <person name="Lorenzen M."/>
            <person name="Richards S."/>
            <person name="Roth S."/>
            <person name="Schroder R."/>
            <person name="Tautz D."/>
            <person name="Zdobnov E.M."/>
            <person name="Muzny D."/>
            <person name="Gibbs R.A."/>
            <person name="Weinstock G.M."/>
            <person name="Attaway T."/>
            <person name="Bell S."/>
            <person name="Buhay C.J."/>
            <person name="Chandrabose M.N."/>
            <person name="Chavez D."/>
            <person name="Clerk-Blankenburg K.P."/>
            <person name="Cree A."/>
            <person name="Dao M."/>
            <person name="Davis C."/>
            <person name="Chacko J."/>
            <person name="Dinh H."/>
            <person name="Dugan-Rocha S."/>
            <person name="Fowler G."/>
            <person name="Garner T.T."/>
            <person name="Garnes J."/>
            <person name="Gnirke A."/>
            <person name="Hawes A."/>
            <person name="Hernandez J."/>
            <person name="Hines S."/>
            <person name="Holder M."/>
            <person name="Hume J."/>
            <person name="Jhangiani S.N."/>
            <person name="Joshi V."/>
            <person name="Khan Z.M."/>
            <person name="Jackson L."/>
            <person name="Kovar C."/>
            <person name="Kowis A."/>
            <person name="Lee S."/>
            <person name="Lewis L.R."/>
            <person name="Margolis J."/>
            <person name="Morgan M."/>
            <person name="Nazareth L.V."/>
            <person name="Nguyen N."/>
            <person name="Okwuonu G."/>
            <person name="Parker D."/>
            <person name="Richards S."/>
            <person name="Ruiz S.J."/>
            <person name="Santibanez J."/>
            <person name="Savard J."/>
            <person name="Scherer S.E."/>
            <person name="Schneider B."/>
            <person name="Sodergren E."/>
            <person name="Tautz D."/>
            <person name="Vattahil S."/>
            <person name="Villasana D."/>
            <person name="White C.S."/>
            <person name="Wright R."/>
            <person name="Park Y."/>
            <person name="Beeman R.W."/>
            <person name="Lord J."/>
            <person name="Oppert B."/>
            <person name="Lorenzen M."/>
            <person name="Brown S."/>
            <person name="Wang L."/>
            <person name="Savard J."/>
            <person name="Tautz D."/>
            <person name="Richards S."/>
            <person name="Weinstock G."/>
            <person name="Gibbs R.A."/>
            <person name="Liu Y."/>
            <person name="Worley K."/>
            <person name="Weinstock G."/>
            <person name="Elsik C.G."/>
            <person name="Reese J.T."/>
            <person name="Elhaik E."/>
            <person name="Landan G."/>
            <person name="Graur D."/>
            <person name="Arensburger P."/>
            <person name="Atkinson P."/>
            <person name="Beeman R.W."/>
            <person name="Beidler J."/>
            <person name="Brown S.J."/>
            <person name="Demuth J.P."/>
            <person name="Drury D.W."/>
            <person name="Du Y.Z."/>
            <person name="Fujiwara H."/>
            <person name="Lorenzen M."/>
            <person name="Maselli V."/>
            <person name="Osanai M."/>
            <person name="Park Y."/>
            <person name="Robertson H.M."/>
            <person name="Tu Z."/>
            <person name="Wang J.J."/>
            <person name="Wang S."/>
            <person name="Richards S."/>
            <person name="Song H."/>
            <person name="Zhang L."/>
            <person name="Sodergren E."/>
            <person name="Werner D."/>
            <person name="Stanke M."/>
            <person name="Morgenstern B."/>
            <person name="Solovyev V."/>
            <person name="Kosarev P."/>
            <person name="Brown G."/>
            <person name="Chen H.C."/>
            <person name="Ermolaeva O."/>
            <person name="Hlavina W."/>
            <person name="Kapustin Y."/>
            <person name="Kiryutin B."/>
            <person name="Kitts P."/>
            <person name="Maglott D."/>
            <person name="Pruitt K."/>
            <person name="Sapojnikov V."/>
            <person name="Souvorov A."/>
            <person name="Mackey A.J."/>
            <person name="Waterhouse R.M."/>
            <person name="Wyder S."/>
            <person name="Zdobnov E.M."/>
            <person name="Zdobnov E.M."/>
            <person name="Wyder S."/>
            <person name="Kriventseva E.V."/>
            <person name="Kadowaki T."/>
            <person name="Bork P."/>
            <person name="Aranda M."/>
            <person name="Bao R."/>
            <person name="Beermann A."/>
            <person name="Berns N."/>
            <person name="Bolognesi R."/>
            <person name="Bonneton F."/>
            <person name="Bopp D."/>
            <person name="Brown S.J."/>
            <person name="Bucher G."/>
            <person name="Butts T."/>
            <person name="Chaumot A."/>
            <person name="Denell R.E."/>
            <person name="Ferrier D.E."/>
            <person name="Friedrich M."/>
            <person name="Gordon C.M."/>
            <person name="Jindra M."/>
            <person name="Klingler M."/>
            <person name="Lan Q."/>
            <person name="Lattorff H.M."/>
            <person name="Laudet V."/>
            <person name="von Levetsow C."/>
            <person name="Liu Z."/>
            <person name="Lutz R."/>
            <person name="Lynch J.A."/>
            <person name="da Fonseca R.N."/>
            <person name="Posnien N."/>
            <person name="Reuter R."/>
            <person name="Roth S."/>
            <person name="Savard J."/>
            <person name="Schinko J.B."/>
            <person name="Schmitt C."/>
            <person name="Schoppmeier M."/>
            <person name="Schroder R."/>
            <person name="Shippy T.D."/>
            <person name="Simonnet F."/>
            <person name="Marques-Souza H."/>
            <person name="Tautz D."/>
            <person name="Tomoyasu Y."/>
            <person name="Trauner J."/>
            <person name="Van der Zee M."/>
            <person name="Vervoort M."/>
            <person name="Wittkopp N."/>
            <person name="Wimmer E.A."/>
            <person name="Yang X."/>
            <person name="Jones A.K."/>
            <person name="Sattelle D.B."/>
            <person name="Ebert P.R."/>
            <person name="Nelson D."/>
            <person name="Scott J.G."/>
            <person name="Beeman R.W."/>
            <person name="Muthukrishnan S."/>
            <person name="Kramer K.J."/>
            <person name="Arakane Y."/>
            <person name="Beeman R.W."/>
            <person name="Zhu Q."/>
            <person name="Hogenkamp D."/>
            <person name="Dixit R."/>
            <person name="Oppert B."/>
            <person name="Jiang H."/>
            <person name="Zou Z."/>
            <person name="Marshall J."/>
            <person name="Elpidina E."/>
            <person name="Vinokurov K."/>
            <person name="Oppert C."/>
            <person name="Zou Z."/>
            <person name="Evans J."/>
            <person name="Lu Z."/>
            <person name="Zhao P."/>
            <person name="Sumathipala N."/>
            <person name="Altincicek B."/>
            <person name="Vilcinskas A."/>
            <person name="Williams M."/>
            <person name="Hultmark D."/>
            <person name="Hetru C."/>
            <person name="Jiang H."/>
            <person name="Grimmelikhuijzen C.J."/>
            <person name="Hauser F."/>
            <person name="Cazzamali G."/>
            <person name="Williamson M."/>
            <person name="Park Y."/>
            <person name="Li B."/>
            <person name="Tanaka Y."/>
            <person name="Predel R."/>
            <person name="Neupert S."/>
            <person name="Schachtner J."/>
            <person name="Verleyen P."/>
            <person name="Raible F."/>
            <person name="Bork P."/>
            <person name="Friedrich M."/>
            <person name="Walden K.K."/>
            <person name="Robertson H.M."/>
            <person name="Angeli S."/>
            <person name="Foret S."/>
            <person name="Bucher G."/>
            <person name="Schuetz S."/>
            <person name="Maleszka R."/>
            <person name="Wimmer E.A."/>
            <person name="Beeman R.W."/>
            <person name="Lorenzen M."/>
            <person name="Tomoyasu Y."/>
            <person name="Miller S.C."/>
            <person name="Grossmann D."/>
            <person name="Bucher G."/>
        </authorList>
    </citation>
    <scope>NUCLEOTIDE SEQUENCE [LARGE SCALE GENOMIC DNA]</scope>
    <source>
        <strain evidence="1 2">Georgia GA2</strain>
    </source>
</reference>
<reference evidence="1 2" key="2">
    <citation type="journal article" date="2010" name="Nucleic Acids Res.">
        <title>BeetleBase in 2010: revisions to provide comprehensive genomic information for Tribolium castaneum.</title>
        <authorList>
            <person name="Kim H.S."/>
            <person name="Murphy T."/>
            <person name="Xia J."/>
            <person name="Caragea D."/>
            <person name="Park Y."/>
            <person name="Beeman R.W."/>
            <person name="Lorenzen M.D."/>
            <person name="Butcher S."/>
            <person name="Manak J.R."/>
            <person name="Brown S.J."/>
        </authorList>
    </citation>
    <scope>GENOME REANNOTATION</scope>
    <source>
        <strain evidence="1 2">Georgia GA2</strain>
    </source>
</reference>
<sequence>MSRRGPPGAKTAVVGAEKHSVSVQFEPQAFFGYTRHKVDQVERECDSPVDIKKYSFGRMPCRVHHLLNSCHVLSLGVRETRHIHGEDVHRGTLAFYTKNLHSFGQSWTNYL</sequence>
<protein>
    <submittedName>
        <fullName evidence="1">Uncharacterized protein</fullName>
    </submittedName>
</protein>
<name>D6WJL8_TRICA</name>
<accession>D6WJL8</accession>
<evidence type="ECO:0000313" key="2">
    <source>
        <dbReference type="Proteomes" id="UP000007266"/>
    </source>
</evidence>
<dbReference type="InParanoid" id="D6WJL8"/>
<dbReference type="AlphaFoldDB" id="D6WJL8"/>
<dbReference type="Proteomes" id="UP000007266">
    <property type="component" value="Linkage group 5"/>
</dbReference>
<gene>
    <name evidence="1" type="primary">AUGUSTUS-3.0.2_14043</name>
    <name evidence="1" type="ORF">TcasGA2_TC014043</name>
</gene>
<proteinExistence type="predicted"/>
<keyword evidence="2" id="KW-1185">Reference proteome</keyword>
<dbReference type="HOGENOM" id="CLU_2161597_0_0_1"/>
<dbReference type="EMBL" id="KQ971342">
    <property type="protein sequence ID" value="EFA03910.1"/>
    <property type="molecule type" value="Genomic_DNA"/>
</dbReference>